<evidence type="ECO:0000313" key="7">
    <source>
        <dbReference type="EMBL" id="BAM03196.1"/>
    </source>
</evidence>
<accession>I0ID58</accession>
<dbReference type="OrthoDB" id="9808897at2"/>
<name>I0ID58_PHYMF</name>
<comment type="similarity">
    <text evidence="1">Belongs to the glycosyl hydrolase 9 (cellulase E) family.</text>
</comment>
<keyword evidence="8" id="KW-1185">Reference proteome</keyword>
<keyword evidence="7" id="KW-0378">Hydrolase</keyword>
<evidence type="ECO:0000256" key="3">
    <source>
        <dbReference type="ARBA" id="ARBA00023326"/>
    </source>
</evidence>
<gene>
    <name evidence="7" type="ordered locus">PSMK_10370</name>
</gene>
<dbReference type="Gene3D" id="2.60.120.260">
    <property type="entry name" value="Galactose-binding domain-like"/>
    <property type="match status" value="1"/>
</dbReference>
<dbReference type="RefSeq" id="WP_014436415.1">
    <property type="nucleotide sequence ID" value="NC_017080.1"/>
</dbReference>
<keyword evidence="2" id="KW-0119">Carbohydrate metabolism</keyword>
<reference evidence="7 8" key="1">
    <citation type="submission" date="2012-02" db="EMBL/GenBank/DDBJ databases">
        <title>Complete genome sequence of Phycisphaera mikurensis NBRC 102666.</title>
        <authorList>
            <person name="Ankai A."/>
            <person name="Hosoyama A."/>
            <person name="Terui Y."/>
            <person name="Sekine M."/>
            <person name="Fukai R."/>
            <person name="Kato Y."/>
            <person name="Nakamura S."/>
            <person name="Yamada-Narita S."/>
            <person name="Kawakoshi A."/>
            <person name="Fukunaga Y."/>
            <person name="Yamazaki S."/>
            <person name="Fujita N."/>
        </authorList>
    </citation>
    <scope>NUCLEOTIDE SEQUENCE [LARGE SCALE GENOMIC DNA]</scope>
    <source>
        <strain evidence="8">NBRC 102666 / KCTC 22515 / FYK2301M01</strain>
    </source>
</reference>
<evidence type="ECO:0000259" key="6">
    <source>
        <dbReference type="Pfam" id="PF02927"/>
    </source>
</evidence>
<dbReference type="Gene3D" id="2.60.40.10">
    <property type="entry name" value="Immunoglobulins"/>
    <property type="match status" value="1"/>
</dbReference>
<keyword evidence="3" id="KW-0624">Polysaccharide degradation</keyword>
<dbReference type="EC" id="3.2.1.-" evidence="7"/>
<organism evidence="7 8">
    <name type="scientific">Phycisphaera mikurensis (strain NBRC 102666 / KCTC 22515 / FYK2301M01)</name>
    <dbReference type="NCBI Taxonomy" id="1142394"/>
    <lineage>
        <taxon>Bacteria</taxon>
        <taxon>Pseudomonadati</taxon>
        <taxon>Planctomycetota</taxon>
        <taxon>Phycisphaerae</taxon>
        <taxon>Phycisphaerales</taxon>
        <taxon>Phycisphaeraceae</taxon>
        <taxon>Phycisphaera</taxon>
    </lineage>
</organism>
<proteinExistence type="inferred from homology"/>
<dbReference type="eggNOG" id="COG2755">
    <property type="taxonomic scope" value="Bacteria"/>
</dbReference>
<dbReference type="KEGG" id="phm:PSMK_10370"/>
<dbReference type="EMBL" id="AP012338">
    <property type="protein sequence ID" value="BAM03196.1"/>
    <property type="molecule type" value="Genomic_DNA"/>
</dbReference>
<dbReference type="Proteomes" id="UP000007881">
    <property type="component" value="Chromosome"/>
</dbReference>
<dbReference type="HOGENOM" id="CLU_276454_0_0_0"/>
<feature type="region of interest" description="Disordered" evidence="4">
    <location>
        <begin position="1"/>
        <end position="27"/>
    </location>
</feature>
<keyword evidence="7" id="KW-0326">Glycosidase</keyword>
<dbReference type="STRING" id="1142394.PSMK_10370"/>
<dbReference type="CDD" id="cd02850">
    <property type="entry name" value="E_set_Cellulase_N"/>
    <property type="match status" value="1"/>
</dbReference>
<dbReference type="InterPro" id="IPR004197">
    <property type="entry name" value="Cellulase_Ig-like"/>
</dbReference>
<dbReference type="Gene3D" id="1.50.10.10">
    <property type="match status" value="1"/>
</dbReference>
<evidence type="ECO:0000256" key="4">
    <source>
        <dbReference type="SAM" id="MobiDB-lite"/>
    </source>
</evidence>
<dbReference type="eggNOG" id="COG3291">
    <property type="taxonomic scope" value="Bacteria"/>
</dbReference>
<evidence type="ECO:0000313" key="8">
    <source>
        <dbReference type="Proteomes" id="UP000007881"/>
    </source>
</evidence>
<dbReference type="Pfam" id="PF02927">
    <property type="entry name" value="CelD_N"/>
    <property type="match status" value="1"/>
</dbReference>
<dbReference type="GO" id="GO:0000272">
    <property type="term" value="P:polysaccharide catabolic process"/>
    <property type="evidence" value="ECO:0007669"/>
    <property type="project" value="UniProtKB-KW"/>
</dbReference>
<dbReference type="InterPro" id="IPR012341">
    <property type="entry name" value="6hp_glycosidase-like_sf"/>
</dbReference>
<dbReference type="Pfam" id="PF00759">
    <property type="entry name" value="Glyco_hydro_9"/>
    <property type="match status" value="1"/>
</dbReference>
<sequence>MPSRALPAIQNGSFTEAAGPTGAAAWSEPSVDRGELSVVRDTADFASAPASLRLEAAGGPVSGSVSQRLEDLAPGAFLVRGKVRSSGDVDLASVAVSLRDASYEQLAWVELSRWSGGRAWRSFERRVEVPEGAADGLLMILLQGRGTLWVDDLEVVEVDRRDAELASVLFRAEDGFDYDFGALDATGGSQSGVRLSGSTARGGAGIHEKLDLSGLGARVPEIRLRPGATNRTSSLTLQILADDAKHVFRYDLPRDAGTEEVEVTPREGATLQDPSRVEGSGTFDPAAITSVQVLGDWTKDPVDLTIREIRLVEPGPEVLAEQAERTRRRAEEAEAHRLAVEAALANPQRGEDAPRVVAVRPVGADLLEVEIHAGRTIRQPQQPYIKQPGDELRPDENPTLRRLDGRVVVAAENVRLMRKNDKGELRSAGYVVGDQDVLWPEVDFEGLLLEPLTVDLPAAYRLMGIGNAAAEGVEPEEVHRKSRPVAPNLETAERVETEHRIALRLPAPLEAGQTVRIGFPGLNTAQQEVTYTHAPRVERSPAIHVSQIGYRPDDPHKRAYLSHWTGDGGGVAFDAVERFELLDERNDETVFRGEVRMGVAQDTAESLQGDRNHSLTDVFHLDFSDFRTPGTYRVHVPGLGCSFPFEIRHEAWMDALRVAMRGLLAHRSGIALGPPLLPYERPRPMHPDDGFDVYQLGVTTLEGEAKAVLEDLQRQLGDGLDTGRLTVAPEAWGGHMDAGDWDRNRNHLKTAYLLLEAVELHPEFFTRISLALPEDEASDALPDVANEALWTVDLFRRLQTSEGGVRGGIESAAHPRHGEASWQETLLVGVFAPDHVSSYHFAAVAAKAARVLAVADPALAAAHREAAERAFAWAEANEARVAAEVAARGGGNNVEALRDTFRSLAAVELYNLTEAPRYHQAFRDTSTLAGHPGNALEQHDAAFAYARLPASLADPALADAARAQILEAAERAIAFAEGNAFGLTTDIPSLPVMGWLGYFSTPGILSEVCVRAHALTGEERFLAATIRSCDFAAGANPMNRTLTTGLGHRSPRWPLHMDSHHTGHAPPPGITVYGPSDPQLAGGAFDWAHTWRLAGVMHPDSRAWPTSEFYVDIFGWPPMNEYTIHQTFHRVAYTWGYLAARERSGEAEEPS</sequence>
<feature type="domain" description="Cellulase Ig-like" evidence="6">
    <location>
        <begin position="539"/>
        <end position="639"/>
    </location>
</feature>
<dbReference type="SUPFAM" id="SSF48208">
    <property type="entry name" value="Six-hairpin glycosidases"/>
    <property type="match status" value="1"/>
</dbReference>
<evidence type="ECO:0000256" key="2">
    <source>
        <dbReference type="ARBA" id="ARBA00023277"/>
    </source>
</evidence>
<dbReference type="GO" id="GO:0008810">
    <property type="term" value="F:cellulase activity"/>
    <property type="evidence" value="ECO:0007669"/>
    <property type="project" value="InterPro"/>
</dbReference>
<dbReference type="InterPro" id="IPR013783">
    <property type="entry name" value="Ig-like_fold"/>
</dbReference>
<dbReference type="InterPro" id="IPR008928">
    <property type="entry name" value="6-hairpin_glycosidase_sf"/>
</dbReference>
<protein>
    <submittedName>
        <fullName evidence="7">Putative glycoside hydrolase</fullName>
        <ecNumber evidence="7">3.2.1.-</ecNumber>
    </submittedName>
</protein>
<dbReference type="InterPro" id="IPR014756">
    <property type="entry name" value="Ig_E-set"/>
</dbReference>
<dbReference type="AlphaFoldDB" id="I0ID58"/>
<feature type="domain" description="Glycoside hydrolase family 9" evidence="5">
    <location>
        <begin position="729"/>
        <end position="1124"/>
    </location>
</feature>
<dbReference type="SUPFAM" id="SSF81296">
    <property type="entry name" value="E set domains"/>
    <property type="match status" value="1"/>
</dbReference>
<evidence type="ECO:0000256" key="1">
    <source>
        <dbReference type="ARBA" id="ARBA00007072"/>
    </source>
</evidence>
<dbReference type="InterPro" id="IPR001701">
    <property type="entry name" value="Glyco_hydro_9"/>
</dbReference>
<evidence type="ECO:0000259" key="5">
    <source>
        <dbReference type="Pfam" id="PF00759"/>
    </source>
</evidence>